<evidence type="ECO:0000313" key="2">
    <source>
        <dbReference type="Proteomes" id="UP000291269"/>
    </source>
</evidence>
<dbReference type="EMBL" id="SDOZ01000002">
    <property type="protein sequence ID" value="RXZ61334.1"/>
    <property type="molecule type" value="Genomic_DNA"/>
</dbReference>
<name>A0A4Q2K9N9_9FIRM</name>
<gene>
    <name evidence="1" type="ORF">ESZ91_02805</name>
</gene>
<dbReference type="RefSeq" id="WP_129223921.1">
    <property type="nucleotide sequence ID" value="NZ_SDOZ01000002.1"/>
</dbReference>
<organism evidence="1 2">
    <name type="scientific">Candidatus Borkfalkia ceftriaxoniphila</name>
    <dbReference type="NCBI Taxonomy" id="2508949"/>
    <lineage>
        <taxon>Bacteria</taxon>
        <taxon>Bacillati</taxon>
        <taxon>Bacillota</taxon>
        <taxon>Clostridia</taxon>
        <taxon>Christensenellales</taxon>
        <taxon>Christensenellaceae</taxon>
        <taxon>Candidatus Borkfalkia</taxon>
    </lineage>
</organism>
<reference evidence="1 2" key="1">
    <citation type="journal article" date="2019" name="Gut">
        <title>Antibiotics-induced monodominance of a novel gut bacterial order.</title>
        <authorList>
            <person name="Hildebrand F."/>
            <person name="Moitinho-Silva L."/>
            <person name="Blasche S."/>
            <person name="Jahn M.T."/>
            <person name="Gossmann T.I."/>
            <person name="Heuerta-Cepas J."/>
            <person name="Hercog R."/>
            <person name="Luetge M."/>
            <person name="Bahram M."/>
            <person name="Pryszlak A."/>
            <person name="Alves R.J."/>
            <person name="Waszak S.M."/>
            <person name="Zhu A."/>
            <person name="Ye L."/>
            <person name="Costea P.I."/>
            <person name="Aalvink S."/>
            <person name="Belzer C."/>
            <person name="Forslund S.K."/>
            <person name="Sunagawa S."/>
            <person name="Hentschel U."/>
            <person name="Merten C."/>
            <person name="Patil K.R."/>
            <person name="Benes V."/>
            <person name="Bork P."/>
        </authorList>
    </citation>
    <scope>NUCLEOTIDE SEQUENCE [LARGE SCALE GENOMIC DNA]</scope>
    <source>
        <strain evidence="1 2">HDS1380</strain>
    </source>
</reference>
<protein>
    <submittedName>
        <fullName evidence="1">Uncharacterized protein</fullName>
    </submittedName>
</protein>
<dbReference type="Proteomes" id="UP000291269">
    <property type="component" value="Unassembled WGS sequence"/>
</dbReference>
<sequence length="529" mass="60013">MKFGLQNSVMGWDDPWYPDASRTLMRTGEGQFFASQDPAPTKQAFIRLLQETFGVDFLMQHAMPQDELTEDFVRDMEKCGLQYMLGNEFGNINGPHCEGTNRYDVPQKLVRRAKRSENFLGLLYDETEHLQLHPSVYRKDARLHQWLTTPCKTEEECEEAIVNNVKRLVDGYGTDVYGECVFPSMMHLLARGGMHLSPKALKEEYQSVMFAVAMGACKQYKRKMCVTVDLWGFDVGEWFTRLWGFPAHGVQEFYNALVLSWYMSPELLFVENCDPLAISRGDSFEITPFGEAYSLFLERYRGKTPPYSHSDVQCEIAVIHADDGVFSANGTFDGAGSYGFSEFPMNERKNSFFQVMHALSHGAVSPAGTTFWNTEFQSFPTAAYSRNEKTCGTLPLAEGVGKEKQTSFHKLFYPMHSVLVFDDLVQRETLGEPSLIIVCGERCRGETLRLVGEYAKKGTRVVVPAWLGENCAEECVRISDFCSRRFYEAIGGFLGDADEWTVSFKNHRLKITNPAGDGNTLNFVLEEKK</sequence>
<comment type="caution">
    <text evidence="1">The sequence shown here is derived from an EMBL/GenBank/DDBJ whole genome shotgun (WGS) entry which is preliminary data.</text>
</comment>
<evidence type="ECO:0000313" key="1">
    <source>
        <dbReference type="EMBL" id="RXZ61334.1"/>
    </source>
</evidence>
<dbReference type="OrthoDB" id="1550547at2"/>
<keyword evidence="2" id="KW-1185">Reference proteome</keyword>
<dbReference type="AlphaFoldDB" id="A0A4Q2K9N9"/>
<accession>A0A4Q2K9N9</accession>
<proteinExistence type="predicted"/>